<comment type="caution">
    <text evidence="1">The sequence shown here is derived from an EMBL/GenBank/DDBJ whole genome shotgun (WGS) entry which is preliminary data.</text>
</comment>
<gene>
    <name evidence="1" type="ORF">DOFOFD_10135</name>
</gene>
<accession>A0ABU7U4D7</accession>
<protein>
    <submittedName>
        <fullName evidence="1">Uncharacterized protein</fullName>
    </submittedName>
</protein>
<evidence type="ECO:0000313" key="1">
    <source>
        <dbReference type="EMBL" id="MEE8659363.1"/>
    </source>
</evidence>
<sequence length="146" mass="16527">MDVDEVRLLMKAAPVTIHETEMFNGIRDIKTRSLKADLTQSLVKQGTGRTDKGATGEIFLITRLLPDQHDFRIKSAFPEDRPCADVTKFTGCAINSVCPQLRETTFTIRFRPACQTLLMNFSWRVGDERGDGFNRQTKLGKLRPIP</sequence>
<reference evidence="1 2" key="1">
    <citation type="submission" date="2023-10" db="EMBL/GenBank/DDBJ databases">
        <title>Sorlinia euscelidii gen. nov., sp. nov., an acetic acid bacteria isolated from the gut of Euscelidius variegatus emitter.</title>
        <authorList>
            <person name="Michoud G."/>
            <person name="Marasco R."/>
            <person name="Seferji K."/>
            <person name="Gonella E."/>
            <person name="Garuglieri E."/>
            <person name="Alma A."/>
            <person name="Mapelli F."/>
            <person name="Borin S."/>
            <person name="Daffonchio D."/>
            <person name="Crotti E."/>
        </authorList>
    </citation>
    <scope>NUCLEOTIDE SEQUENCE [LARGE SCALE GENOMIC DNA]</scope>
    <source>
        <strain evidence="1 2">EV16P</strain>
    </source>
</reference>
<organism evidence="1 2">
    <name type="scientific">Sorlinia euscelidii</name>
    <dbReference type="NCBI Taxonomy" id="3081148"/>
    <lineage>
        <taxon>Bacteria</taxon>
        <taxon>Pseudomonadati</taxon>
        <taxon>Pseudomonadota</taxon>
        <taxon>Alphaproteobacteria</taxon>
        <taxon>Acetobacterales</taxon>
        <taxon>Acetobacteraceae</taxon>
        <taxon>Sorlinia</taxon>
    </lineage>
</organism>
<keyword evidence="2" id="KW-1185">Reference proteome</keyword>
<proteinExistence type="predicted"/>
<dbReference type="EMBL" id="JAWJZY010000004">
    <property type="protein sequence ID" value="MEE8659363.1"/>
    <property type="molecule type" value="Genomic_DNA"/>
</dbReference>
<name>A0ABU7U4D7_9PROT</name>
<dbReference type="Proteomes" id="UP001312908">
    <property type="component" value="Unassembled WGS sequence"/>
</dbReference>
<evidence type="ECO:0000313" key="2">
    <source>
        <dbReference type="Proteomes" id="UP001312908"/>
    </source>
</evidence>